<protein>
    <submittedName>
        <fullName evidence="4">Smr domain protein</fullName>
    </submittedName>
</protein>
<evidence type="ECO:0000313" key="4">
    <source>
        <dbReference type="EMBL" id="PYI14208.1"/>
    </source>
</evidence>
<keyword evidence="5" id="KW-1185">Reference proteome</keyword>
<feature type="compositionally biased region" description="Basic and acidic residues" evidence="1">
    <location>
        <begin position="82"/>
        <end position="99"/>
    </location>
</feature>
<sequence>MADQSNSPLQELEKTYCPPLDPALLTAIALDFDLTDQAQVEQLRGTLDALRLSAWEQEDLPFDPSGTSGLSPDSNGFDMDGACERSPSHTDTMPSRETDLTSLTSGVSGFNLDDASATGRKNHVSYIVRSDGTLSLHGATDEDKIAYLSEMFRSTDRFTIKHTLQKAGGDVDRAMDELLNYVFFDEQIPDEDGITIAVPKGVDGFQGAEAVRKKGRRRKTKGKALARDQYARASNCGEPLSASSTSSNIWATAEKDVDFIYSLTSAVLPKERIRSAYHANGASLPTTIQALAKIHAPGGKNTVEKDELLAAQVSEITQQFPTITTEISAGLLIITRQIPSAAKELAEVMLTVPETSRAPLSELIKITSTLPPLDDEDEVAEPRNPGLRFAHNLENVKSAAHVHFSAGAEAFSKASTAYRRGKSDRLMGGAAAYYSSVGRDHLELAKRNAAAAADALVDQQSTSNRLDLHGVSVQDAVRISRERVSAWWESLGDTRLMGGSSYERTQGGFNIVTGKGRHSHDGTSRLGPAVGKMLVRDGWRVEVGEGSLTVVGVMRQR</sequence>
<dbReference type="InterPro" id="IPR002625">
    <property type="entry name" value="Smr_dom"/>
</dbReference>
<accession>A0A2V5GSX0</accession>
<dbReference type="PROSITE" id="PS51140">
    <property type="entry name" value="CUE"/>
    <property type="match status" value="1"/>
</dbReference>
<dbReference type="GO" id="GO:0043130">
    <property type="term" value="F:ubiquitin binding"/>
    <property type="evidence" value="ECO:0007669"/>
    <property type="project" value="InterPro"/>
</dbReference>
<dbReference type="SUPFAM" id="SSF46934">
    <property type="entry name" value="UBA-like"/>
    <property type="match status" value="1"/>
</dbReference>
<dbReference type="STRING" id="1450538.A0A2V5GSX0"/>
<dbReference type="InterPro" id="IPR003892">
    <property type="entry name" value="CUE"/>
</dbReference>
<dbReference type="GO" id="GO:0004519">
    <property type="term" value="F:endonuclease activity"/>
    <property type="evidence" value="ECO:0007669"/>
    <property type="project" value="TreeGrafter"/>
</dbReference>
<dbReference type="Gene3D" id="3.30.1370.110">
    <property type="match status" value="1"/>
</dbReference>
<dbReference type="InterPro" id="IPR009060">
    <property type="entry name" value="UBA-like_sf"/>
</dbReference>
<evidence type="ECO:0000259" key="2">
    <source>
        <dbReference type="PROSITE" id="PS50828"/>
    </source>
</evidence>
<dbReference type="EMBL" id="KZ825217">
    <property type="protein sequence ID" value="PYI14208.1"/>
    <property type="molecule type" value="Genomic_DNA"/>
</dbReference>
<dbReference type="Pfam" id="PF26286">
    <property type="entry name" value="UBA_10"/>
    <property type="match status" value="1"/>
</dbReference>
<dbReference type="CDD" id="cd14279">
    <property type="entry name" value="CUE"/>
    <property type="match status" value="1"/>
</dbReference>
<reference evidence="4 5" key="1">
    <citation type="submission" date="2018-02" db="EMBL/GenBank/DDBJ databases">
        <title>The genomes of Aspergillus section Nigri reveals drivers in fungal speciation.</title>
        <authorList>
            <consortium name="DOE Joint Genome Institute"/>
            <person name="Vesth T.C."/>
            <person name="Nybo J."/>
            <person name="Theobald S."/>
            <person name="Brandl J."/>
            <person name="Frisvad J.C."/>
            <person name="Nielsen K.F."/>
            <person name="Lyhne E.K."/>
            <person name="Kogle M.E."/>
            <person name="Kuo A."/>
            <person name="Riley R."/>
            <person name="Clum A."/>
            <person name="Nolan M."/>
            <person name="Lipzen A."/>
            <person name="Salamov A."/>
            <person name="Henrissat B."/>
            <person name="Wiebenga A."/>
            <person name="De vries R.P."/>
            <person name="Grigoriev I.V."/>
            <person name="Mortensen U.H."/>
            <person name="Andersen M.R."/>
            <person name="Baker S.E."/>
        </authorList>
    </citation>
    <scope>NUCLEOTIDE SEQUENCE [LARGE SCALE GENOMIC DNA]</scope>
    <source>
        <strain evidence="4 5">CBS 115571</strain>
    </source>
</reference>
<proteinExistence type="predicted"/>
<dbReference type="InterPro" id="IPR036063">
    <property type="entry name" value="Smr_dom_sf"/>
</dbReference>
<feature type="domain" description="CUE" evidence="3">
    <location>
        <begin position="140"/>
        <end position="183"/>
    </location>
</feature>
<dbReference type="Gene3D" id="1.10.8.10">
    <property type="entry name" value="DNA helicase RuvA subunit, C-terminal domain"/>
    <property type="match status" value="1"/>
</dbReference>
<dbReference type="Proteomes" id="UP000249829">
    <property type="component" value="Unassembled WGS sequence"/>
</dbReference>
<dbReference type="PROSITE" id="PS50828">
    <property type="entry name" value="SMR"/>
    <property type="match status" value="1"/>
</dbReference>
<dbReference type="OMA" id="ELENEYC"/>
<dbReference type="SMART" id="SM00463">
    <property type="entry name" value="SMR"/>
    <property type="match status" value="1"/>
</dbReference>
<dbReference type="GO" id="GO:0005634">
    <property type="term" value="C:nucleus"/>
    <property type="evidence" value="ECO:0007669"/>
    <property type="project" value="TreeGrafter"/>
</dbReference>
<dbReference type="AlphaFoldDB" id="A0A2V5GSX0"/>
<dbReference type="InterPro" id="IPR058864">
    <property type="entry name" value="UBA_10"/>
</dbReference>
<organism evidence="4 5">
    <name type="scientific">Aspergillus violaceofuscus (strain CBS 115571)</name>
    <dbReference type="NCBI Taxonomy" id="1450538"/>
    <lineage>
        <taxon>Eukaryota</taxon>
        <taxon>Fungi</taxon>
        <taxon>Dikarya</taxon>
        <taxon>Ascomycota</taxon>
        <taxon>Pezizomycotina</taxon>
        <taxon>Eurotiomycetes</taxon>
        <taxon>Eurotiomycetidae</taxon>
        <taxon>Eurotiales</taxon>
        <taxon>Aspergillaceae</taxon>
        <taxon>Aspergillus</taxon>
    </lineage>
</organism>
<gene>
    <name evidence="4" type="ORF">BO99DRAFT_370603</name>
</gene>
<dbReference type="PANTHER" id="PTHR46535:SF1">
    <property type="entry name" value="NEDD4-BINDING PROTEIN 2"/>
    <property type="match status" value="1"/>
</dbReference>
<dbReference type="InterPro" id="IPR052772">
    <property type="entry name" value="Endo/PolyKinase_Domain-Protein"/>
</dbReference>
<dbReference type="SMART" id="SM01162">
    <property type="entry name" value="DUF1771"/>
    <property type="match status" value="1"/>
</dbReference>
<dbReference type="PANTHER" id="PTHR46535">
    <property type="entry name" value="NEDD4-BINDING PROTEIN 2"/>
    <property type="match status" value="1"/>
</dbReference>
<evidence type="ECO:0000256" key="1">
    <source>
        <dbReference type="SAM" id="MobiDB-lite"/>
    </source>
</evidence>
<dbReference type="SUPFAM" id="SSF160443">
    <property type="entry name" value="SMR domain-like"/>
    <property type="match status" value="1"/>
</dbReference>
<feature type="compositionally biased region" description="Polar residues" evidence="1">
    <location>
        <begin position="65"/>
        <end position="74"/>
    </location>
</feature>
<feature type="region of interest" description="Disordered" evidence="1">
    <location>
        <begin position="60"/>
        <end position="102"/>
    </location>
</feature>
<dbReference type="InterPro" id="IPR013899">
    <property type="entry name" value="DUF1771"/>
</dbReference>
<feature type="non-terminal residue" evidence="4">
    <location>
        <position position="557"/>
    </location>
</feature>
<name>A0A2V5GSX0_ASPV1</name>
<dbReference type="Pfam" id="PF08590">
    <property type="entry name" value="DUF1771"/>
    <property type="match status" value="1"/>
</dbReference>
<feature type="domain" description="Smr" evidence="2">
    <location>
        <begin position="466"/>
        <end position="554"/>
    </location>
</feature>
<evidence type="ECO:0000259" key="3">
    <source>
        <dbReference type="PROSITE" id="PS51140"/>
    </source>
</evidence>
<evidence type="ECO:0000313" key="5">
    <source>
        <dbReference type="Proteomes" id="UP000249829"/>
    </source>
</evidence>